<sequence>QGLMATETRILLPTPGLQPVADMHYQRPSPLSILEAAAGEGRQILLPSPRRTLMCAATDSRYLYFSPGSTSRNV</sequence>
<dbReference type="AlphaFoldDB" id="A0A8K1GBS8"/>
<dbReference type="Proteomes" id="UP000796761">
    <property type="component" value="Unassembled WGS sequence"/>
</dbReference>
<dbReference type="EMBL" id="SWJQ01000365">
    <property type="protein sequence ID" value="TRZ15507.1"/>
    <property type="molecule type" value="Genomic_DNA"/>
</dbReference>
<accession>A0A8K1GBS8</accession>
<evidence type="ECO:0000313" key="1">
    <source>
        <dbReference type="EMBL" id="TRZ15507.1"/>
    </source>
</evidence>
<gene>
    <name evidence="1" type="ORF">HGM15179_011600</name>
</gene>
<evidence type="ECO:0000313" key="2">
    <source>
        <dbReference type="Proteomes" id="UP000796761"/>
    </source>
</evidence>
<keyword evidence="2" id="KW-1185">Reference proteome</keyword>
<comment type="caution">
    <text evidence="1">The sequence shown here is derived from an EMBL/GenBank/DDBJ whole genome shotgun (WGS) entry which is preliminary data.</text>
</comment>
<organism evidence="1 2">
    <name type="scientific">Zosterops borbonicus</name>
    <dbReference type="NCBI Taxonomy" id="364589"/>
    <lineage>
        <taxon>Eukaryota</taxon>
        <taxon>Metazoa</taxon>
        <taxon>Chordata</taxon>
        <taxon>Craniata</taxon>
        <taxon>Vertebrata</taxon>
        <taxon>Euteleostomi</taxon>
        <taxon>Archelosauria</taxon>
        <taxon>Archosauria</taxon>
        <taxon>Dinosauria</taxon>
        <taxon>Saurischia</taxon>
        <taxon>Theropoda</taxon>
        <taxon>Coelurosauria</taxon>
        <taxon>Aves</taxon>
        <taxon>Neognathae</taxon>
        <taxon>Neoaves</taxon>
        <taxon>Telluraves</taxon>
        <taxon>Australaves</taxon>
        <taxon>Passeriformes</taxon>
        <taxon>Sylvioidea</taxon>
        <taxon>Zosteropidae</taxon>
        <taxon>Zosterops</taxon>
    </lineage>
</organism>
<name>A0A8K1GBS8_9PASS</name>
<feature type="non-terminal residue" evidence="1">
    <location>
        <position position="74"/>
    </location>
</feature>
<protein>
    <submittedName>
        <fullName evidence="1">Uncharacterized protein</fullName>
    </submittedName>
</protein>
<proteinExistence type="predicted"/>
<reference evidence="1" key="1">
    <citation type="submission" date="2019-04" db="EMBL/GenBank/DDBJ databases">
        <title>Genome assembly of Zosterops borbonicus 15179.</title>
        <authorList>
            <person name="Leroy T."/>
            <person name="Anselmetti Y."/>
            <person name="Tilak M.-K."/>
            <person name="Nabholz B."/>
        </authorList>
    </citation>
    <scope>NUCLEOTIDE SEQUENCE</scope>
    <source>
        <strain evidence="1">HGM_15179</strain>
        <tissue evidence="1">Muscle</tissue>
    </source>
</reference>
<feature type="non-terminal residue" evidence="1">
    <location>
        <position position="1"/>
    </location>
</feature>